<feature type="domain" description="Major facilitator superfamily (MFS) profile" evidence="10">
    <location>
        <begin position="28"/>
        <end position="469"/>
    </location>
</feature>
<keyword evidence="4" id="KW-1003">Cell membrane</keyword>
<feature type="transmembrane region" description="Helical" evidence="9">
    <location>
        <begin position="313"/>
        <end position="334"/>
    </location>
</feature>
<evidence type="ECO:0000256" key="7">
    <source>
        <dbReference type="ARBA" id="ARBA00023136"/>
    </source>
</evidence>
<dbReference type="EMBL" id="BAAATJ010000009">
    <property type="protein sequence ID" value="GAA2398101.1"/>
    <property type="molecule type" value="Genomic_DNA"/>
</dbReference>
<dbReference type="InterPro" id="IPR003663">
    <property type="entry name" value="Sugar/inositol_transpt"/>
</dbReference>
<comment type="subcellular location">
    <subcellularLocation>
        <location evidence="1">Cell membrane</location>
        <topology evidence="1">Multi-pass membrane protein</topology>
    </subcellularLocation>
</comment>
<evidence type="ECO:0000313" key="11">
    <source>
        <dbReference type="EMBL" id="GAA2398101.1"/>
    </source>
</evidence>
<keyword evidence="6 9" id="KW-1133">Transmembrane helix</keyword>
<reference evidence="11 12" key="1">
    <citation type="journal article" date="2019" name="Int. J. Syst. Evol. Microbiol.">
        <title>The Global Catalogue of Microorganisms (GCM) 10K type strain sequencing project: providing services to taxonomists for standard genome sequencing and annotation.</title>
        <authorList>
            <consortium name="The Broad Institute Genomics Platform"/>
            <consortium name="The Broad Institute Genome Sequencing Center for Infectious Disease"/>
            <person name="Wu L."/>
            <person name="Ma J."/>
        </authorList>
    </citation>
    <scope>NUCLEOTIDE SEQUENCE [LARGE SCALE GENOMIC DNA]</scope>
    <source>
        <strain evidence="11 12">JCM 6921</strain>
    </source>
</reference>
<dbReference type="SUPFAM" id="SSF103473">
    <property type="entry name" value="MFS general substrate transporter"/>
    <property type="match status" value="1"/>
</dbReference>
<feature type="transmembrane region" description="Helical" evidence="9">
    <location>
        <begin position="21"/>
        <end position="41"/>
    </location>
</feature>
<dbReference type="RefSeq" id="WP_344631054.1">
    <property type="nucleotide sequence ID" value="NZ_BAAATJ010000009.1"/>
</dbReference>
<dbReference type="PANTHER" id="PTHR48020:SF12">
    <property type="entry name" value="PROTON MYO-INOSITOL COTRANSPORTER"/>
    <property type="match status" value="1"/>
</dbReference>
<evidence type="ECO:0000256" key="4">
    <source>
        <dbReference type="ARBA" id="ARBA00022475"/>
    </source>
</evidence>
<dbReference type="NCBIfam" id="TIGR00879">
    <property type="entry name" value="SP"/>
    <property type="match status" value="1"/>
</dbReference>
<evidence type="ECO:0000256" key="1">
    <source>
        <dbReference type="ARBA" id="ARBA00004651"/>
    </source>
</evidence>
<feature type="transmembrane region" description="Helical" evidence="9">
    <location>
        <begin position="191"/>
        <end position="209"/>
    </location>
</feature>
<dbReference type="PROSITE" id="PS00216">
    <property type="entry name" value="SUGAR_TRANSPORT_1"/>
    <property type="match status" value="1"/>
</dbReference>
<evidence type="ECO:0000256" key="6">
    <source>
        <dbReference type="ARBA" id="ARBA00022989"/>
    </source>
</evidence>
<dbReference type="PANTHER" id="PTHR48020">
    <property type="entry name" value="PROTON MYO-INOSITOL COTRANSPORTER"/>
    <property type="match status" value="1"/>
</dbReference>
<dbReference type="InterPro" id="IPR050814">
    <property type="entry name" value="Myo-inositol_Transporter"/>
</dbReference>
<dbReference type="PROSITE" id="PS00217">
    <property type="entry name" value="SUGAR_TRANSPORT_2"/>
    <property type="match status" value="1"/>
</dbReference>
<dbReference type="PRINTS" id="PR00171">
    <property type="entry name" value="SUGRTRNSPORT"/>
</dbReference>
<evidence type="ECO:0000256" key="5">
    <source>
        <dbReference type="ARBA" id="ARBA00022692"/>
    </source>
</evidence>
<keyword evidence="7 9" id="KW-0472">Membrane</keyword>
<sequence length="477" mass="50645">MTSTAQVRPEAPDAPAVRHQHLRHVVFIAAAAAMGGFLFGYDSSVINGAVEGIRGRFAVGSGALAQVIAAALIGAAVGAATAGRLADRLGRIRVMQIAAVLFTASSIGSMLPFALWDLAFWRVLGGVAIGMASVIAPAYIAEVAPAEYRGRLASFQQAAIVLGIAVSQLVNWGLLNLADGEQRGELLGIEAWQLMLGVAAVPAVLYGLLTLRIPESPRHLVAQGRRDEARAVLAGVEPRGTDLDARITEIEERMRGERKPSLRDLLGGRFGLLPIVWVGIGLSLFQQLVGINVIFYYSASLWQSVGIDPNSSFFYSFTTSIINIVGTVIAMLLVDRIGRKPLALIGSAGMALSLGAAAWAFSHKSGTGENIALPDTQGTVALVAAHSFVLFFALSWGVVVWVMLGEMFPNRVRAAALGIAAGAQWVANWLITVTFPSLSEWNLSGAYVIYTVFAALSIPFVLKWVPETRGRALEDMG</sequence>
<feature type="transmembrane region" description="Helical" evidence="9">
    <location>
        <begin position="61"/>
        <end position="82"/>
    </location>
</feature>
<comment type="similarity">
    <text evidence="2 8">Belongs to the major facilitator superfamily. Sugar transporter (TC 2.A.1.1) family.</text>
</comment>
<feature type="transmembrane region" description="Helical" evidence="9">
    <location>
        <begin position="447"/>
        <end position="465"/>
    </location>
</feature>
<feature type="transmembrane region" description="Helical" evidence="9">
    <location>
        <begin position="152"/>
        <end position="171"/>
    </location>
</feature>
<evidence type="ECO:0000313" key="12">
    <source>
        <dbReference type="Proteomes" id="UP001500058"/>
    </source>
</evidence>
<evidence type="ECO:0000256" key="8">
    <source>
        <dbReference type="RuleBase" id="RU003346"/>
    </source>
</evidence>
<name>A0ABN3IAC9_9ACTN</name>
<dbReference type="InterPro" id="IPR005828">
    <property type="entry name" value="MFS_sugar_transport-like"/>
</dbReference>
<dbReference type="InterPro" id="IPR020846">
    <property type="entry name" value="MFS_dom"/>
</dbReference>
<proteinExistence type="inferred from homology"/>
<dbReference type="PROSITE" id="PS50850">
    <property type="entry name" value="MFS"/>
    <property type="match status" value="1"/>
</dbReference>
<evidence type="ECO:0000256" key="9">
    <source>
        <dbReference type="SAM" id="Phobius"/>
    </source>
</evidence>
<accession>A0ABN3IAC9</accession>
<dbReference type="InterPro" id="IPR047984">
    <property type="entry name" value="XylE-like"/>
</dbReference>
<keyword evidence="12" id="KW-1185">Reference proteome</keyword>
<feature type="transmembrane region" description="Helical" evidence="9">
    <location>
        <begin position="381"/>
        <end position="402"/>
    </location>
</feature>
<comment type="caution">
    <text evidence="11">The sequence shown here is derived from an EMBL/GenBank/DDBJ whole genome shotgun (WGS) entry which is preliminary data.</text>
</comment>
<dbReference type="InterPro" id="IPR005829">
    <property type="entry name" value="Sugar_transporter_CS"/>
</dbReference>
<gene>
    <name evidence="11" type="ORF">GCM10010420_25290</name>
</gene>
<feature type="transmembrane region" description="Helical" evidence="9">
    <location>
        <begin position="270"/>
        <end position="297"/>
    </location>
</feature>
<dbReference type="Proteomes" id="UP001500058">
    <property type="component" value="Unassembled WGS sequence"/>
</dbReference>
<dbReference type="InterPro" id="IPR036259">
    <property type="entry name" value="MFS_trans_sf"/>
</dbReference>
<keyword evidence="5 9" id="KW-0812">Transmembrane</keyword>
<keyword evidence="3 8" id="KW-0813">Transport</keyword>
<feature type="transmembrane region" description="Helical" evidence="9">
    <location>
        <begin position="341"/>
        <end position="361"/>
    </location>
</feature>
<evidence type="ECO:0000256" key="3">
    <source>
        <dbReference type="ARBA" id="ARBA00022448"/>
    </source>
</evidence>
<evidence type="ECO:0000256" key="2">
    <source>
        <dbReference type="ARBA" id="ARBA00010992"/>
    </source>
</evidence>
<feature type="transmembrane region" description="Helical" evidence="9">
    <location>
        <begin position="94"/>
        <end position="113"/>
    </location>
</feature>
<dbReference type="Gene3D" id="1.20.1250.20">
    <property type="entry name" value="MFS general substrate transporter like domains"/>
    <property type="match status" value="2"/>
</dbReference>
<organism evidence="11 12">
    <name type="scientific">Streptomyces glaucosporus</name>
    <dbReference type="NCBI Taxonomy" id="284044"/>
    <lineage>
        <taxon>Bacteria</taxon>
        <taxon>Bacillati</taxon>
        <taxon>Actinomycetota</taxon>
        <taxon>Actinomycetes</taxon>
        <taxon>Kitasatosporales</taxon>
        <taxon>Streptomycetaceae</taxon>
        <taxon>Streptomyces</taxon>
    </lineage>
</organism>
<protein>
    <submittedName>
        <fullName evidence="11">Sugar porter family MFS transporter</fullName>
    </submittedName>
</protein>
<feature type="transmembrane region" description="Helical" evidence="9">
    <location>
        <begin position="119"/>
        <end position="140"/>
    </location>
</feature>
<evidence type="ECO:0000259" key="10">
    <source>
        <dbReference type="PROSITE" id="PS50850"/>
    </source>
</evidence>
<dbReference type="Pfam" id="PF00083">
    <property type="entry name" value="Sugar_tr"/>
    <property type="match status" value="1"/>
</dbReference>
<dbReference type="CDD" id="cd17359">
    <property type="entry name" value="MFS_XylE_like"/>
    <property type="match status" value="1"/>
</dbReference>
<feature type="transmembrane region" description="Helical" evidence="9">
    <location>
        <begin position="414"/>
        <end position="435"/>
    </location>
</feature>